<dbReference type="Proteomes" id="UP000033945">
    <property type="component" value="Unassembled WGS sequence"/>
</dbReference>
<evidence type="ECO:0000313" key="3">
    <source>
        <dbReference type="Proteomes" id="UP000033945"/>
    </source>
</evidence>
<name>A0A0G1L248_9BACT</name>
<gene>
    <name evidence="2" type="ORF">UW55_C0010G0011</name>
</gene>
<proteinExistence type="predicted"/>
<keyword evidence="1" id="KW-0812">Transmembrane</keyword>
<evidence type="ECO:0000313" key="2">
    <source>
        <dbReference type="EMBL" id="KKT62662.1"/>
    </source>
</evidence>
<dbReference type="EMBL" id="LCIT01000010">
    <property type="protein sequence ID" value="KKT62662.1"/>
    <property type="molecule type" value="Genomic_DNA"/>
</dbReference>
<sequence>MTEKYSKEFIINEAGVERDRKRVERFWSIVFVVLFLMMIWTALIWETPYTDKIDGPDSSFECPNVRC</sequence>
<comment type="caution">
    <text evidence="2">The sequence shown here is derived from an EMBL/GenBank/DDBJ whole genome shotgun (WGS) entry which is preliminary data.</text>
</comment>
<evidence type="ECO:0000256" key="1">
    <source>
        <dbReference type="SAM" id="Phobius"/>
    </source>
</evidence>
<keyword evidence="1" id="KW-1133">Transmembrane helix</keyword>
<organism evidence="2 3">
    <name type="scientific">Candidatus Giovannonibacteria bacterium GW2011_GWA2_44_26</name>
    <dbReference type="NCBI Taxonomy" id="1618648"/>
    <lineage>
        <taxon>Bacteria</taxon>
        <taxon>Candidatus Giovannoniibacteriota</taxon>
    </lineage>
</organism>
<feature type="transmembrane region" description="Helical" evidence="1">
    <location>
        <begin position="26"/>
        <end position="45"/>
    </location>
</feature>
<accession>A0A0G1L248</accession>
<dbReference type="AlphaFoldDB" id="A0A0G1L248"/>
<protein>
    <submittedName>
        <fullName evidence="2">Uncharacterized protein</fullName>
    </submittedName>
</protein>
<keyword evidence="1" id="KW-0472">Membrane</keyword>
<reference evidence="2 3" key="1">
    <citation type="journal article" date="2015" name="Nature">
        <title>rRNA introns, odd ribosomes, and small enigmatic genomes across a large radiation of phyla.</title>
        <authorList>
            <person name="Brown C.T."/>
            <person name="Hug L.A."/>
            <person name="Thomas B.C."/>
            <person name="Sharon I."/>
            <person name="Castelle C.J."/>
            <person name="Singh A."/>
            <person name="Wilkins M.J."/>
            <person name="Williams K.H."/>
            <person name="Banfield J.F."/>
        </authorList>
    </citation>
    <scope>NUCLEOTIDE SEQUENCE [LARGE SCALE GENOMIC DNA]</scope>
</reference>